<proteinExistence type="predicted"/>
<feature type="compositionally biased region" description="Low complexity" evidence="1">
    <location>
        <begin position="53"/>
        <end position="77"/>
    </location>
</feature>
<keyword evidence="4" id="KW-0540">Nuclease</keyword>
<keyword evidence="5" id="KW-1185">Reference proteome</keyword>
<dbReference type="GO" id="GO:0004519">
    <property type="term" value="F:endonuclease activity"/>
    <property type="evidence" value="ECO:0007669"/>
    <property type="project" value="UniProtKB-KW"/>
</dbReference>
<reference evidence="5" key="1">
    <citation type="journal article" date="2019" name="Int. J. Syst. Evol. Microbiol.">
        <title>The Global Catalogue of Microorganisms (GCM) 10K type strain sequencing project: providing services to taxonomists for standard genome sequencing and annotation.</title>
        <authorList>
            <consortium name="The Broad Institute Genomics Platform"/>
            <consortium name="The Broad Institute Genome Sequencing Center for Infectious Disease"/>
            <person name="Wu L."/>
            <person name="Ma J."/>
        </authorList>
    </citation>
    <scope>NUCLEOTIDE SEQUENCE [LARGE SCALE GENOMIC DNA]</scope>
    <source>
        <strain evidence="5">CCM 7526</strain>
    </source>
</reference>
<dbReference type="SUPFAM" id="SSF56219">
    <property type="entry name" value="DNase I-like"/>
    <property type="match status" value="1"/>
</dbReference>
<dbReference type="InterPro" id="IPR036691">
    <property type="entry name" value="Endo/exonu/phosph_ase_sf"/>
</dbReference>
<comment type="caution">
    <text evidence="4">The sequence shown here is derived from an EMBL/GenBank/DDBJ whole genome shotgun (WGS) entry which is preliminary data.</text>
</comment>
<evidence type="ECO:0000313" key="4">
    <source>
        <dbReference type="EMBL" id="MFD1372017.1"/>
    </source>
</evidence>
<organism evidence="4 5">
    <name type="scientific">Actinoplanes sichuanensis</name>
    <dbReference type="NCBI Taxonomy" id="512349"/>
    <lineage>
        <taxon>Bacteria</taxon>
        <taxon>Bacillati</taxon>
        <taxon>Actinomycetota</taxon>
        <taxon>Actinomycetes</taxon>
        <taxon>Micromonosporales</taxon>
        <taxon>Micromonosporaceae</taxon>
        <taxon>Actinoplanes</taxon>
    </lineage>
</organism>
<dbReference type="Gene3D" id="3.60.10.10">
    <property type="entry name" value="Endonuclease/exonuclease/phosphatase"/>
    <property type="match status" value="1"/>
</dbReference>
<feature type="region of interest" description="Disordered" evidence="1">
    <location>
        <begin position="39"/>
        <end position="82"/>
    </location>
</feature>
<feature type="signal peptide" evidence="2">
    <location>
        <begin position="1"/>
        <end position="24"/>
    </location>
</feature>
<feature type="domain" description="Endonuclease/exonuclease/phosphatase" evidence="3">
    <location>
        <begin position="93"/>
        <end position="335"/>
    </location>
</feature>
<dbReference type="EMBL" id="JBHTMK010000053">
    <property type="protein sequence ID" value="MFD1372017.1"/>
    <property type="molecule type" value="Genomic_DNA"/>
</dbReference>
<dbReference type="InterPro" id="IPR050410">
    <property type="entry name" value="CCR4/nocturin_mRNA_transcr"/>
</dbReference>
<evidence type="ECO:0000259" key="3">
    <source>
        <dbReference type="Pfam" id="PF03372"/>
    </source>
</evidence>
<gene>
    <name evidence="4" type="ORF">ACFQ5G_42405</name>
</gene>
<protein>
    <submittedName>
        <fullName evidence="4">Endonuclease/exonuclease/phosphatase family protein</fullName>
    </submittedName>
</protein>
<keyword evidence="4" id="KW-0378">Hydrolase</keyword>
<feature type="chain" id="PRO_5045890286" evidence="2">
    <location>
        <begin position="25"/>
        <end position="346"/>
    </location>
</feature>
<name>A0ABW4AP93_9ACTN</name>
<keyword evidence="4" id="KW-0255">Endonuclease</keyword>
<dbReference type="PANTHER" id="PTHR12121">
    <property type="entry name" value="CARBON CATABOLITE REPRESSOR PROTEIN 4"/>
    <property type="match status" value="1"/>
</dbReference>
<keyword evidence="2" id="KW-0732">Signal</keyword>
<dbReference type="RefSeq" id="WP_317787115.1">
    <property type="nucleotide sequence ID" value="NZ_AP028461.1"/>
</dbReference>
<evidence type="ECO:0000256" key="2">
    <source>
        <dbReference type="SAM" id="SignalP"/>
    </source>
</evidence>
<sequence length="346" mass="37440">MQKRGMRVLILTTLAVLCLTAAVAAVAQRLAVPASAPASSVAAPTGEPPVSVSAGPSSLPTSGSASASVAGPPSVSAMDRLAGPGSPADLDVMSFNLRYASLDRPNSWAERRPVTRALLTAERPDLIGTQEGLAIQLRDIESDLGADYDRIGVGRDPGGLSEHMEIFYNRTRLHLLRYSHFWLSETPDVPGSTSWNSHRVRMVTWALFEDRQTGGRFYAVNTHLDNVSEPARRHSAELIMNRLAAFAPVPIVLTGDFNSPAGPDSEVYRLLTVSAALHDTWDTPRRGPAWGTIHNYDPLIPDGERDDWILTTPDVSAQAALMNPYQVAGQFPSDHLPIQARLRLPT</sequence>
<dbReference type="Proteomes" id="UP001597183">
    <property type="component" value="Unassembled WGS sequence"/>
</dbReference>
<dbReference type="InterPro" id="IPR005135">
    <property type="entry name" value="Endo/exonuclease/phosphatase"/>
</dbReference>
<dbReference type="PANTHER" id="PTHR12121:SF36">
    <property type="entry name" value="ENDONUCLEASE_EXONUCLEASE_PHOSPHATASE DOMAIN-CONTAINING PROTEIN"/>
    <property type="match status" value="1"/>
</dbReference>
<dbReference type="Pfam" id="PF03372">
    <property type="entry name" value="Exo_endo_phos"/>
    <property type="match status" value="1"/>
</dbReference>
<accession>A0ABW4AP93</accession>
<evidence type="ECO:0000256" key="1">
    <source>
        <dbReference type="SAM" id="MobiDB-lite"/>
    </source>
</evidence>
<evidence type="ECO:0000313" key="5">
    <source>
        <dbReference type="Proteomes" id="UP001597183"/>
    </source>
</evidence>
<dbReference type="CDD" id="cd09083">
    <property type="entry name" value="EEP-1"/>
    <property type="match status" value="1"/>
</dbReference>